<comment type="caution">
    <text evidence="1">The sequence shown here is derived from an EMBL/GenBank/DDBJ whole genome shotgun (WGS) entry which is preliminary data.</text>
</comment>
<proteinExistence type="predicted"/>
<dbReference type="CDD" id="cd00229">
    <property type="entry name" value="SGNH_hydrolase"/>
    <property type="match status" value="1"/>
</dbReference>
<dbReference type="SUPFAM" id="SSF52266">
    <property type="entry name" value="SGNH hydrolase"/>
    <property type="match status" value="1"/>
</dbReference>
<evidence type="ECO:0000313" key="2">
    <source>
        <dbReference type="Proteomes" id="UP000596742"/>
    </source>
</evidence>
<dbReference type="Gene3D" id="3.40.50.1110">
    <property type="entry name" value="SGNH hydrolase"/>
    <property type="match status" value="1"/>
</dbReference>
<name>A0A8B6GCA4_MYTGA</name>
<keyword evidence="2" id="KW-1185">Reference proteome</keyword>
<dbReference type="OrthoDB" id="6159491at2759"/>
<dbReference type="EMBL" id="UYJE01008199">
    <property type="protein sequence ID" value="VDI61960.1"/>
    <property type="molecule type" value="Genomic_DNA"/>
</dbReference>
<dbReference type="InterPro" id="IPR036514">
    <property type="entry name" value="SGNH_hydro_sf"/>
</dbReference>
<dbReference type="Proteomes" id="UP000596742">
    <property type="component" value="Unassembled WGS sequence"/>
</dbReference>
<sequence length="223" mass="25030">MLILAILGYNFSSFKKANKLKVFTGPKILWIVGSSLVHWANVEAKKYGRNNLGLGSKGVTTYWIGQPGLQIKDLDSLLDAKKIFLPSPHFIIIHCGANDLTDLELTGKGLMENVKCSILRYKALFKNVIIIWSSMLQRRYWHFAPLNAGAIIEQKRKRVNSVVKNFVIENGGKAILHENIRASEVSLYRTDGTHLSQTGNQVFLNNIQGGLSLSYAQQNQLFQ</sequence>
<protein>
    <recommendedName>
        <fullName evidence="3">SGNH hydrolase-type esterase domain-containing protein</fullName>
    </recommendedName>
</protein>
<gene>
    <name evidence="1" type="ORF">MGAL_10B027790</name>
</gene>
<accession>A0A8B6GCA4</accession>
<reference evidence="1" key="1">
    <citation type="submission" date="2018-11" db="EMBL/GenBank/DDBJ databases">
        <authorList>
            <person name="Alioto T."/>
            <person name="Alioto T."/>
        </authorList>
    </citation>
    <scope>NUCLEOTIDE SEQUENCE</scope>
</reference>
<evidence type="ECO:0000313" key="1">
    <source>
        <dbReference type="EMBL" id="VDI61960.1"/>
    </source>
</evidence>
<organism evidence="1 2">
    <name type="scientific">Mytilus galloprovincialis</name>
    <name type="common">Mediterranean mussel</name>
    <dbReference type="NCBI Taxonomy" id="29158"/>
    <lineage>
        <taxon>Eukaryota</taxon>
        <taxon>Metazoa</taxon>
        <taxon>Spiralia</taxon>
        <taxon>Lophotrochozoa</taxon>
        <taxon>Mollusca</taxon>
        <taxon>Bivalvia</taxon>
        <taxon>Autobranchia</taxon>
        <taxon>Pteriomorphia</taxon>
        <taxon>Mytilida</taxon>
        <taxon>Mytiloidea</taxon>
        <taxon>Mytilidae</taxon>
        <taxon>Mytilinae</taxon>
        <taxon>Mytilus</taxon>
    </lineage>
</organism>
<dbReference type="AlphaFoldDB" id="A0A8B6GCA4"/>
<evidence type="ECO:0008006" key="3">
    <source>
        <dbReference type="Google" id="ProtNLM"/>
    </source>
</evidence>